<dbReference type="GO" id="GO:0000287">
    <property type="term" value="F:magnesium ion binding"/>
    <property type="evidence" value="ECO:0007669"/>
    <property type="project" value="UniProtKB-UniRule"/>
</dbReference>
<dbReference type="GO" id="GO:0090729">
    <property type="term" value="F:toxin activity"/>
    <property type="evidence" value="ECO:0007669"/>
    <property type="project" value="UniProtKB-KW"/>
</dbReference>
<dbReference type="GO" id="GO:0016787">
    <property type="term" value="F:hydrolase activity"/>
    <property type="evidence" value="ECO:0007669"/>
    <property type="project" value="UniProtKB-KW"/>
</dbReference>
<comment type="caution">
    <text evidence="10">The sequence shown here is derived from an EMBL/GenBank/DDBJ whole genome shotgun (WGS) entry which is preliminary data.</text>
</comment>
<feature type="binding site" evidence="8">
    <location>
        <position position="7"/>
    </location>
    <ligand>
        <name>Mg(2+)</name>
        <dbReference type="ChEBI" id="CHEBI:18420"/>
    </ligand>
</feature>
<keyword evidence="8" id="KW-0800">Toxin</keyword>
<organism evidence="10 11">
    <name type="scientific">Adhaeribacter pallidiroseus</name>
    <dbReference type="NCBI Taxonomy" id="2072847"/>
    <lineage>
        <taxon>Bacteria</taxon>
        <taxon>Pseudomonadati</taxon>
        <taxon>Bacteroidota</taxon>
        <taxon>Cytophagia</taxon>
        <taxon>Cytophagales</taxon>
        <taxon>Hymenobacteraceae</taxon>
        <taxon>Adhaeribacter</taxon>
    </lineage>
</organism>
<dbReference type="GO" id="GO:0004519">
    <property type="term" value="F:endonuclease activity"/>
    <property type="evidence" value="ECO:0007669"/>
    <property type="project" value="UniProtKB-KW"/>
</dbReference>
<keyword evidence="3 8" id="KW-0540">Nuclease</keyword>
<name>A0A369QPM3_9BACT</name>
<evidence type="ECO:0000256" key="6">
    <source>
        <dbReference type="ARBA" id="ARBA00022842"/>
    </source>
</evidence>
<dbReference type="InterPro" id="IPR002716">
    <property type="entry name" value="PIN_dom"/>
</dbReference>
<dbReference type="AlphaFoldDB" id="A0A369QPM3"/>
<dbReference type="HAMAP" id="MF_00265">
    <property type="entry name" value="VapC_Nob1"/>
    <property type="match status" value="1"/>
</dbReference>
<keyword evidence="5 8" id="KW-0378">Hydrolase</keyword>
<dbReference type="OrthoDB" id="9796690at2"/>
<comment type="cofactor">
    <cofactor evidence="1 8">
        <name>Mg(2+)</name>
        <dbReference type="ChEBI" id="CHEBI:18420"/>
    </cofactor>
</comment>
<evidence type="ECO:0000256" key="7">
    <source>
        <dbReference type="ARBA" id="ARBA00038093"/>
    </source>
</evidence>
<dbReference type="InterPro" id="IPR050556">
    <property type="entry name" value="Type_II_TA_system_RNase"/>
</dbReference>
<keyword evidence="10" id="KW-0255">Endonuclease</keyword>
<dbReference type="EMBL" id="QASA01000001">
    <property type="protein sequence ID" value="RDC64799.1"/>
    <property type="molecule type" value="Genomic_DNA"/>
</dbReference>
<feature type="domain" description="PIN" evidence="9">
    <location>
        <begin position="4"/>
        <end position="126"/>
    </location>
</feature>
<keyword evidence="6 8" id="KW-0460">Magnesium</keyword>
<evidence type="ECO:0000256" key="3">
    <source>
        <dbReference type="ARBA" id="ARBA00022722"/>
    </source>
</evidence>
<evidence type="ECO:0000256" key="8">
    <source>
        <dbReference type="HAMAP-Rule" id="MF_00265"/>
    </source>
</evidence>
<keyword evidence="2 8" id="KW-1277">Toxin-antitoxin system</keyword>
<dbReference type="PANTHER" id="PTHR33653:SF1">
    <property type="entry name" value="RIBONUCLEASE VAPC2"/>
    <property type="match status" value="1"/>
</dbReference>
<evidence type="ECO:0000256" key="4">
    <source>
        <dbReference type="ARBA" id="ARBA00022723"/>
    </source>
</evidence>
<dbReference type="CDD" id="cd18744">
    <property type="entry name" value="PIN_VapC4-5_FitB-like"/>
    <property type="match status" value="1"/>
</dbReference>
<gene>
    <name evidence="10" type="primary">mvpA</name>
    <name evidence="8" type="synonym">vapC</name>
    <name evidence="10" type="ORF">AHMF7616_03419</name>
</gene>
<evidence type="ECO:0000256" key="1">
    <source>
        <dbReference type="ARBA" id="ARBA00001946"/>
    </source>
</evidence>
<dbReference type="GO" id="GO:0004540">
    <property type="term" value="F:RNA nuclease activity"/>
    <property type="evidence" value="ECO:0007669"/>
    <property type="project" value="InterPro"/>
</dbReference>
<dbReference type="Pfam" id="PF01850">
    <property type="entry name" value="PIN"/>
    <property type="match status" value="1"/>
</dbReference>
<evidence type="ECO:0000256" key="5">
    <source>
        <dbReference type="ARBA" id="ARBA00022801"/>
    </source>
</evidence>
<protein>
    <recommendedName>
        <fullName evidence="8">Ribonuclease VapC</fullName>
        <shortName evidence="8">RNase VapC</shortName>
        <ecNumber evidence="8">3.1.-.-</ecNumber>
    </recommendedName>
    <alternativeName>
        <fullName evidence="8">Toxin VapC</fullName>
    </alternativeName>
</protein>
<feature type="binding site" evidence="8">
    <location>
        <position position="99"/>
    </location>
    <ligand>
        <name>Mg(2+)</name>
        <dbReference type="ChEBI" id="CHEBI:18420"/>
    </ligand>
</feature>
<dbReference type="SUPFAM" id="SSF88723">
    <property type="entry name" value="PIN domain-like"/>
    <property type="match status" value="1"/>
</dbReference>
<evidence type="ECO:0000259" key="9">
    <source>
        <dbReference type="Pfam" id="PF01850"/>
    </source>
</evidence>
<comment type="function">
    <text evidence="8">Toxic component of a toxin-antitoxin (TA) system. An RNase.</text>
</comment>
<sequence length="134" mass="15174">MKPVLVDTDILSEFLRGTPKVVENAEKYLLTYDAINFSIITYYEILNGLLYKDARKQLEKFTDFADLNKVLPLTISATRQAAEIYADLRKTGQPIGHTDCLIAGIALTNGLQLVTNNTDHFRRVKGLEMINWLP</sequence>
<dbReference type="EC" id="3.1.-.-" evidence="8"/>
<dbReference type="PANTHER" id="PTHR33653">
    <property type="entry name" value="RIBONUCLEASE VAPC2"/>
    <property type="match status" value="1"/>
</dbReference>
<dbReference type="InterPro" id="IPR022907">
    <property type="entry name" value="VapC_family"/>
</dbReference>
<evidence type="ECO:0000313" key="11">
    <source>
        <dbReference type="Proteomes" id="UP000253919"/>
    </source>
</evidence>
<accession>A0A369QPM3</accession>
<reference evidence="10 11" key="1">
    <citation type="submission" date="2018-04" db="EMBL/GenBank/DDBJ databases">
        <title>Adhaeribacter sp. HMF7616 genome sequencing and assembly.</title>
        <authorList>
            <person name="Kang H."/>
            <person name="Kang J."/>
            <person name="Cha I."/>
            <person name="Kim H."/>
            <person name="Joh K."/>
        </authorList>
    </citation>
    <scope>NUCLEOTIDE SEQUENCE [LARGE SCALE GENOMIC DNA]</scope>
    <source>
        <strain evidence="10 11">HMF7616</strain>
    </source>
</reference>
<dbReference type="RefSeq" id="WP_115373899.1">
    <property type="nucleotide sequence ID" value="NZ_QASA01000001.1"/>
</dbReference>
<proteinExistence type="inferred from homology"/>
<keyword evidence="4 8" id="KW-0479">Metal-binding</keyword>
<dbReference type="InterPro" id="IPR029060">
    <property type="entry name" value="PIN-like_dom_sf"/>
</dbReference>
<comment type="similarity">
    <text evidence="7 8">Belongs to the PINc/VapC protein family.</text>
</comment>
<dbReference type="Gene3D" id="3.40.50.1010">
    <property type="entry name" value="5'-nuclease"/>
    <property type="match status" value="1"/>
</dbReference>
<evidence type="ECO:0000256" key="2">
    <source>
        <dbReference type="ARBA" id="ARBA00022649"/>
    </source>
</evidence>
<dbReference type="Proteomes" id="UP000253919">
    <property type="component" value="Unassembled WGS sequence"/>
</dbReference>
<keyword evidence="11" id="KW-1185">Reference proteome</keyword>
<evidence type="ECO:0000313" key="10">
    <source>
        <dbReference type="EMBL" id="RDC64799.1"/>
    </source>
</evidence>